<dbReference type="PROSITE" id="PS00062">
    <property type="entry name" value="ALDOKETO_REDUCTASE_2"/>
    <property type="match status" value="1"/>
</dbReference>
<evidence type="ECO:0000259" key="7">
    <source>
        <dbReference type="Pfam" id="PF00248"/>
    </source>
</evidence>
<evidence type="ECO:0000256" key="3">
    <source>
        <dbReference type="ARBA" id="ARBA00023002"/>
    </source>
</evidence>
<reference evidence="8 9" key="1">
    <citation type="submission" date="2016-11" db="EMBL/GenBank/DDBJ databases">
        <authorList>
            <person name="Jaros S."/>
            <person name="Januszkiewicz K."/>
            <person name="Wedrychowicz H."/>
        </authorList>
    </citation>
    <scope>NUCLEOTIDE SEQUENCE [LARGE SCALE GENOMIC DNA]</scope>
    <source>
        <strain evidence="8 9">GAS86</strain>
    </source>
</reference>
<dbReference type="Gene3D" id="3.20.20.100">
    <property type="entry name" value="NADP-dependent oxidoreductase domain"/>
    <property type="match status" value="1"/>
</dbReference>
<dbReference type="InterPro" id="IPR036812">
    <property type="entry name" value="NAD(P)_OxRdtase_dom_sf"/>
</dbReference>
<evidence type="ECO:0000256" key="4">
    <source>
        <dbReference type="PIRSR" id="PIRSR000097-1"/>
    </source>
</evidence>
<feature type="binding site" evidence="5">
    <location>
        <position position="105"/>
    </location>
    <ligand>
        <name>substrate</name>
    </ligand>
</feature>
<dbReference type="SUPFAM" id="SSF51430">
    <property type="entry name" value="NAD(P)-linked oxidoreductase"/>
    <property type="match status" value="1"/>
</dbReference>
<keyword evidence="2" id="KW-0521">NADP</keyword>
<dbReference type="InterPro" id="IPR023210">
    <property type="entry name" value="NADP_OxRdtase_dom"/>
</dbReference>
<dbReference type="PANTHER" id="PTHR43827">
    <property type="entry name" value="2,5-DIKETO-D-GLUCONIC ACID REDUCTASE"/>
    <property type="match status" value="1"/>
</dbReference>
<comment type="similarity">
    <text evidence="1">Belongs to the aldo/keto reductase family.</text>
</comment>
<sequence length="278" mass="30406">MQNVHVGNAAIPAIGFGTYGMSAAEIYRLIPAALRAGFRHIDTAQIYGNEGEIGDCVAASGIPRSEIFLTTKVWVSNYAVRNFEASVNESLRRLKTDYIDLLLLHWPGSNVPLAEQIAGLNAVARAGKVRHIGVSNFNRALMAESVRLSAVPLVTNQFEYHPYLNQSLLIESTLQAGLAVTGYCGMAIGRVFLEPTLEEIAARYDKTIAQIVLRWLVQQRGVVALSRTAKLERLAQNLAVFDFELESEDMTAIHSLATADSRIVNPPGLAPKWDRTSG</sequence>
<dbReference type="OrthoDB" id="9804790at2"/>
<evidence type="ECO:0000256" key="2">
    <source>
        <dbReference type="ARBA" id="ARBA00022857"/>
    </source>
</evidence>
<dbReference type="RefSeq" id="WP_074267469.1">
    <property type="nucleotide sequence ID" value="NZ_FSRM01000002.1"/>
</dbReference>
<evidence type="ECO:0000256" key="5">
    <source>
        <dbReference type="PIRSR" id="PIRSR000097-2"/>
    </source>
</evidence>
<gene>
    <name evidence="8" type="ORF">SAMN05444168_5497</name>
</gene>
<feature type="domain" description="NADP-dependent oxidoreductase" evidence="7">
    <location>
        <begin position="14"/>
        <end position="256"/>
    </location>
</feature>
<feature type="site" description="Lowers pKa of active site Tyr" evidence="6">
    <location>
        <position position="72"/>
    </location>
</feature>
<evidence type="ECO:0000313" key="8">
    <source>
        <dbReference type="EMBL" id="SIO49557.1"/>
    </source>
</evidence>
<dbReference type="Pfam" id="PF00248">
    <property type="entry name" value="Aldo_ket_red"/>
    <property type="match status" value="1"/>
</dbReference>
<dbReference type="InterPro" id="IPR020471">
    <property type="entry name" value="AKR"/>
</dbReference>
<dbReference type="PROSITE" id="PS00798">
    <property type="entry name" value="ALDOKETO_REDUCTASE_1"/>
    <property type="match status" value="1"/>
</dbReference>
<name>A0A1N6JZM5_9BURK</name>
<evidence type="ECO:0000313" key="9">
    <source>
        <dbReference type="Proteomes" id="UP000184693"/>
    </source>
</evidence>
<proteinExistence type="inferred from homology"/>
<dbReference type="GO" id="GO:1990002">
    <property type="term" value="F:methylglyoxal reductase (NADPH) (acetol producing) activity"/>
    <property type="evidence" value="ECO:0007669"/>
    <property type="project" value="TreeGrafter"/>
</dbReference>
<keyword evidence="3" id="KW-0560">Oxidoreductase</keyword>
<dbReference type="Proteomes" id="UP000184693">
    <property type="component" value="Unassembled WGS sequence"/>
</dbReference>
<dbReference type="PANTHER" id="PTHR43827:SF3">
    <property type="entry name" value="NADP-DEPENDENT OXIDOREDUCTASE DOMAIN-CONTAINING PROTEIN"/>
    <property type="match status" value="1"/>
</dbReference>
<evidence type="ECO:0000256" key="1">
    <source>
        <dbReference type="ARBA" id="ARBA00007905"/>
    </source>
</evidence>
<dbReference type="PRINTS" id="PR00069">
    <property type="entry name" value="ALDKETRDTASE"/>
</dbReference>
<dbReference type="AlphaFoldDB" id="A0A1N6JZM5"/>
<protein>
    <submittedName>
        <fullName evidence="8">Aldo/keto reductase</fullName>
    </submittedName>
</protein>
<dbReference type="GO" id="GO:0051596">
    <property type="term" value="P:methylglyoxal catabolic process"/>
    <property type="evidence" value="ECO:0007669"/>
    <property type="project" value="TreeGrafter"/>
</dbReference>
<accession>A0A1N6JZM5</accession>
<dbReference type="PIRSF" id="PIRSF000097">
    <property type="entry name" value="AKR"/>
    <property type="match status" value="1"/>
</dbReference>
<dbReference type="EMBL" id="FSRM01000002">
    <property type="protein sequence ID" value="SIO49557.1"/>
    <property type="molecule type" value="Genomic_DNA"/>
</dbReference>
<dbReference type="InterPro" id="IPR018170">
    <property type="entry name" value="Aldo/ket_reductase_CS"/>
</dbReference>
<organism evidence="8 9">
    <name type="scientific">Paraburkholderia phenazinium</name>
    <dbReference type="NCBI Taxonomy" id="60549"/>
    <lineage>
        <taxon>Bacteria</taxon>
        <taxon>Pseudomonadati</taxon>
        <taxon>Pseudomonadota</taxon>
        <taxon>Betaproteobacteria</taxon>
        <taxon>Burkholderiales</taxon>
        <taxon>Burkholderiaceae</taxon>
        <taxon>Paraburkholderia</taxon>
    </lineage>
</organism>
<evidence type="ECO:0000256" key="6">
    <source>
        <dbReference type="PIRSR" id="PIRSR000097-3"/>
    </source>
</evidence>
<feature type="active site" description="Proton donor" evidence="4">
    <location>
        <position position="47"/>
    </location>
</feature>